<accession>B7QH94</accession>
<sequence length="84" mass="9706">MHVLYFRRSVSMRPSNWCASALVLTSVLLYLSAVKHVRGKSTGGKQRNDYFYYNHEEMTAFLRNVSTDYPDFTKLYSVGKSVES</sequence>
<feature type="non-terminal residue" evidence="1">
    <location>
        <position position="84"/>
    </location>
</feature>
<dbReference type="EnsemblMetazoa" id="ISCW024914-RA">
    <property type="protein sequence ID" value="ISCW024914-PA"/>
    <property type="gene ID" value="ISCW024914"/>
</dbReference>
<keyword evidence="3" id="KW-1185">Reference proteome</keyword>
<organism>
    <name type="scientific">Ixodes scapularis</name>
    <name type="common">Black-legged tick</name>
    <name type="synonym">Deer tick</name>
    <dbReference type="NCBI Taxonomy" id="6945"/>
    <lineage>
        <taxon>Eukaryota</taxon>
        <taxon>Metazoa</taxon>
        <taxon>Ecdysozoa</taxon>
        <taxon>Arthropoda</taxon>
        <taxon>Chelicerata</taxon>
        <taxon>Arachnida</taxon>
        <taxon>Acari</taxon>
        <taxon>Parasitiformes</taxon>
        <taxon>Ixodida</taxon>
        <taxon>Ixodoidea</taxon>
        <taxon>Ixodidae</taxon>
        <taxon>Ixodinae</taxon>
        <taxon>Ixodes</taxon>
    </lineage>
</organism>
<dbReference type="VEuPathDB" id="VectorBase:ISCI024914"/>
<protein>
    <submittedName>
        <fullName evidence="1 2">Secreted protein, putative</fullName>
    </submittedName>
</protein>
<dbReference type="Proteomes" id="UP000001555">
    <property type="component" value="Unassembled WGS sequence"/>
</dbReference>
<dbReference type="VEuPathDB" id="VectorBase:ISCP_002994"/>
<dbReference type="SUPFAM" id="SSF53187">
    <property type="entry name" value="Zn-dependent exopeptidases"/>
    <property type="match status" value="1"/>
</dbReference>
<dbReference type="OrthoDB" id="10249045at2759"/>
<reference evidence="1 3" key="1">
    <citation type="submission" date="2008-03" db="EMBL/GenBank/DDBJ databases">
        <title>Annotation of Ixodes scapularis.</title>
        <authorList>
            <consortium name="Ixodes scapularis Genome Project Consortium"/>
            <person name="Caler E."/>
            <person name="Hannick L.I."/>
            <person name="Bidwell S."/>
            <person name="Joardar V."/>
            <person name="Thiagarajan M."/>
            <person name="Amedeo P."/>
            <person name="Galinsky K.J."/>
            <person name="Schobel S."/>
            <person name="Inman J."/>
            <person name="Hostetler J."/>
            <person name="Miller J."/>
            <person name="Hammond M."/>
            <person name="Megy K."/>
            <person name="Lawson D."/>
            <person name="Kodira C."/>
            <person name="Sutton G."/>
            <person name="Meyer J."/>
            <person name="Hill C.A."/>
            <person name="Birren B."/>
            <person name="Nene V."/>
            <person name="Collins F."/>
            <person name="Alarcon-Chaidez F."/>
            <person name="Wikel S."/>
            <person name="Strausberg R."/>
        </authorList>
    </citation>
    <scope>NUCLEOTIDE SEQUENCE [LARGE SCALE GENOMIC DNA]</scope>
    <source>
        <strain evidence="3">Wikel</strain>
        <strain evidence="1">Wikel colony</strain>
    </source>
</reference>
<evidence type="ECO:0000313" key="1">
    <source>
        <dbReference type="EMBL" id="EEC18216.1"/>
    </source>
</evidence>
<evidence type="ECO:0000313" key="3">
    <source>
        <dbReference type="Proteomes" id="UP000001555"/>
    </source>
</evidence>
<dbReference type="PaxDb" id="6945-B7QH94"/>
<dbReference type="VEuPathDB" id="VectorBase:ISCW024914"/>
<reference evidence="2" key="2">
    <citation type="submission" date="2020-05" db="UniProtKB">
        <authorList>
            <consortium name="EnsemblMetazoa"/>
        </authorList>
    </citation>
    <scope>IDENTIFICATION</scope>
    <source>
        <strain evidence="2">wikel</strain>
    </source>
</reference>
<gene>
    <name evidence="1" type="ORF">IscW_ISCW024914</name>
</gene>
<name>B7QH94_IXOSC</name>
<dbReference type="Gene3D" id="3.40.630.10">
    <property type="entry name" value="Zn peptidases"/>
    <property type="match status" value="1"/>
</dbReference>
<proteinExistence type="predicted"/>
<dbReference type="EMBL" id="ABJB010143612">
    <property type="status" value="NOT_ANNOTATED_CDS"/>
    <property type="molecule type" value="Genomic_DNA"/>
</dbReference>
<dbReference type="HOGENOM" id="CLU_2549475_0_0_1"/>
<evidence type="ECO:0000313" key="2">
    <source>
        <dbReference type="EnsemblMetazoa" id="ISCW024914-PA"/>
    </source>
</evidence>
<dbReference type="EMBL" id="DS938133">
    <property type="protein sequence ID" value="EEC18216.1"/>
    <property type="molecule type" value="Genomic_DNA"/>
</dbReference>
<dbReference type="AlphaFoldDB" id="B7QH94"/>